<keyword evidence="4" id="KW-1185">Reference proteome</keyword>
<proteinExistence type="predicted"/>
<protein>
    <submittedName>
        <fullName evidence="3">Uncharacterized protein</fullName>
    </submittedName>
</protein>
<evidence type="ECO:0000256" key="1">
    <source>
        <dbReference type="SAM" id="Coils"/>
    </source>
</evidence>
<evidence type="ECO:0000313" key="3">
    <source>
        <dbReference type="EMBL" id="KAK6186758.1"/>
    </source>
</evidence>
<dbReference type="Gene3D" id="1.20.5.170">
    <property type="match status" value="1"/>
</dbReference>
<keyword evidence="1" id="KW-0175">Coiled coil</keyword>
<keyword evidence="2" id="KW-0812">Transmembrane</keyword>
<name>A0AAN8K761_PATCE</name>
<keyword evidence="2" id="KW-1133">Transmembrane helix</keyword>
<evidence type="ECO:0000256" key="2">
    <source>
        <dbReference type="SAM" id="Phobius"/>
    </source>
</evidence>
<dbReference type="Proteomes" id="UP001347796">
    <property type="component" value="Unassembled WGS sequence"/>
</dbReference>
<organism evidence="3 4">
    <name type="scientific">Patella caerulea</name>
    <name type="common">Rayed Mediterranean limpet</name>
    <dbReference type="NCBI Taxonomy" id="87958"/>
    <lineage>
        <taxon>Eukaryota</taxon>
        <taxon>Metazoa</taxon>
        <taxon>Spiralia</taxon>
        <taxon>Lophotrochozoa</taxon>
        <taxon>Mollusca</taxon>
        <taxon>Gastropoda</taxon>
        <taxon>Patellogastropoda</taxon>
        <taxon>Patelloidea</taxon>
        <taxon>Patellidae</taxon>
        <taxon>Patella</taxon>
    </lineage>
</organism>
<dbReference type="Gene3D" id="3.30.70.1820">
    <property type="entry name" value="L1 transposable element, RRM domain"/>
    <property type="match status" value="1"/>
</dbReference>
<feature type="coiled-coil region" evidence="1">
    <location>
        <begin position="82"/>
        <end position="109"/>
    </location>
</feature>
<accession>A0AAN8K761</accession>
<dbReference type="InterPro" id="IPR004244">
    <property type="entry name" value="Transposase_22"/>
</dbReference>
<reference evidence="3 4" key="1">
    <citation type="submission" date="2024-01" db="EMBL/GenBank/DDBJ databases">
        <title>The genome of the rayed Mediterranean limpet Patella caerulea (Linnaeus, 1758).</title>
        <authorList>
            <person name="Anh-Thu Weber A."/>
            <person name="Halstead-Nussloch G."/>
        </authorList>
    </citation>
    <scope>NUCLEOTIDE SEQUENCE [LARGE SCALE GENOMIC DNA]</scope>
    <source>
        <strain evidence="3">AATW-2023a</strain>
        <tissue evidence="3">Whole specimen</tissue>
    </source>
</reference>
<dbReference type="EMBL" id="JAZGQO010000005">
    <property type="protein sequence ID" value="KAK6186758.1"/>
    <property type="molecule type" value="Genomic_DNA"/>
</dbReference>
<comment type="caution">
    <text evidence="3">The sequence shown here is derived from an EMBL/GenBank/DDBJ whole genome shotgun (WGS) entry which is preliminary data.</text>
</comment>
<keyword evidence="2" id="KW-0472">Membrane</keyword>
<sequence length="295" mass="33958">MGPDIAVWRMQIACCRFKMTSRKFKNGSIRVNSLSLAVFLVMNVLLVISGDVETNPGPYTRQGQLSKTGEIIDPNNTETSEIKLLTEIFQSLKQDIADLKQEVKDINIKEEVTKIKSDVKDLKTETVDLKLKVDMCENKIKQKNLLIFGVKENKQDSVEDCEKLVREIMVNEFQVEEARDTSLMGIERVHRIGRRNNRASKPRPILIMFEKLRDRDTVLKSGREQLKTSNSELGVSEDFTVRVRKIRKALIPKQKEAKQNGKKTFLRSDKLIIESEMFTYDLDTNEIIKLTHADK</sequence>
<dbReference type="AlphaFoldDB" id="A0AAN8K761"/>
<evidence type="ECO:0000313" key="4">
    <source>
        <dbReference type="Proteomes" id="UP001347796"/>
    </source>
</evidence>
<feature type="transmembrane region" description="Helical" evidence="2">
    <location>
        <begin position="29"/>
        <end position="48"/>
    </location>
</feature>
<dbReference type="PANTHER" id="PTHR11505">
    <property type="entry name" value="L1 TRANSPOSABLE ELEMENT-RELATED"/>
    <property type="match status" value="1"/>
</dbReference>
<gene>
    <name evidence="3" type="ORF">SNE40_006034</name>
</gene>